<proteinExistence type="predicted"/>
<gene>
    <name evidence="1" type="ORF">CARN1_2258</name>
</gene>
<organism evidence="1">
    <name type="scientific">mine drainage metagenome</name>
    <dbReference type="NCBI Taxonomy" id="410659"/>
    <lineage>
        <taxon>unclassified sequences</taxon>
        <taxon>metagenomes</taxon>
        <taxon>ecological metagenomes</taxon>
    </lineage>
</organism>
<sequence length="60" mass="6242">MLKKIIAGAILSLSVAIGAGAQARACFITGAGCHSVMLCSYHNNGTGGYYVAHTYNYCLD</sequence>
<name>E6PD36_9ZZZZ</name>
<comment type="caution">
    <text evidence="1">The sequence shown here is derived from an EMBL/GenBank/DDBJ whole genome shotgun (WGS) entry which is preliminary data.</text>
</comment>
<accession>E6PD36</accession>
<dbReference type="AlphaFoldDB" id="E6PD36"/>
<dbReference type="EMBL" id="CABL01000001">
    <property type="protein sequence ID" value="CBH74371.1"/>
    <property type="molecule type" value="Genomic_DNA"/>
</dbReference>
<reference evidence="1" key="1">
    <citation type="submission" date="2009-10" db="EMBL/GenBank/DDBJ databases">
        <title>Diversity of trophic interactions inside an arsenic-rich microbial ecosystem.</title>
        <authorList>
            <person name="Bertin P.N."/>
            <person name="Heinrich-Salmeron A."/>
            <person name="Pelletier E."/>
            <person name="Goulhen-Chollet F."/>
            <person name="Arsene-Ploetze F."/>
            <person name="Gallien S."/>
            <person name="Calteau A."/>
            <person name="Vallenet D."/>
            <person name="Casiot C."/>
            <person name="Chane-Woon-Ming B."/>
            <person name="Giloteaux L."/>
            <person name="Barakat M."/>
            <person name="Bonnefoy V."/>
            <person name="Bruneel O."/>
            <person name="Chandler M."/>
            <person name="Cleiss J."/>
            <person name="Duran R."/>
            <person name="Elbaz-Poulichet F."/>
            <person name="Fonknechten N."/>
            <person name="Lauga B."/>
            <person name="Mornico D."/>
            <person name="Ortet P."/>
            <person name="Schaeffer C."/>
            <person name="Siguier P."/>
            <person name="Alexander Thil Smith A."/>
            <person name="Van Dorsselaer A."/>
            <person name="Weissenbach J."/>
            <person name="Medigue C."/>
            <person name="Le Paslier D."/>
        </authorList>
    </citation>
    <scope>NUCLEOTIDE SEQUENCE</scope>
</reference>
<protein>
    <submittedName>
        <fullName evidence="1">Uncharacterized protein</fullName>
    </submittedName>
</protein>
<evidence type="ECO:0000313" key="1">
    <source>
        <dbReference type="EMBL" id="CBH74371.1"/>
    </source>
</evidence>